<feature type="compositionally biased region" description="Acidic residues" evidence="1">
    <location>
        <begin position="73"/>
        <end position="86"/>
    </location>
</feature>
<proteinExistence type="predicted"/>
<evidence type="ECO:0000313" key="2">
    <source>
        <dbReference type="EnsemblPlants" id="ONIVA04G13890.2"/>
    </source>
</evidence>
<evidence type="ECO:0000256" key="1">
    <source>
        <dbReference type="SAM" id="MobiDB-lite"/>
    </source>
</evidence>
<feature type="region of interest" description="Disordered" evidence="1">
    <location>
        <begin position="1"/>
        <end position="107"/>
    </location>
</feature>
<name>A0A0E0H207_ORYNI</name>
<accession>A0A0E0H207</accession>
<dbReference type="Gramene" id="ONIVA04G13890.2">
    <property type="protein sequence ID" value="ONIVA04G13890.2"/>
    <property type="gene ID" value="ONIVA04G13890"/>
</dbReference>
<feature type="compositionally biased region" description="Basic and acidic residues" evidence="1">
    <location>
        <begin position="53"/>
        <end position="64"/>
    </location>
</feature>
<dbReference type="HOGENOM" id="CLU_1051215_0_0_1"/>
<dbReference type="Proteomes" id="UP000006591">
    <property type="component" value="Chromosome 4"/>
</dbReference>
<keyword evidence="3" id="KW-1185">Reference proteome</keyword>
<sequence>MTMTTATLDPPPPPLLIAGSLLDDDRDAGSAASSSPRWLPWARGSTVGSPPRRGGEERGGEAATRRKGNSSSPDDDDDCRNDEDDCRNDYDYRDDDVGATTDGGGDTAALLPMAMTTATTMAPMPVEAAADGGGELSSAGEGGQRRVNLLPAKILSAYENHLFSQALACRWNACPPRKMDLAPHLLQLMWHKALPPYRSFLVFGAHHLSLKNPCALFRLRLWSLWPLPIWEDEWIIEKLAVLAARRIKELHPREEREWEEREREE</sequence>
<reference evidence="2" key="2">
    <citation type="submission" date="2018-04" db="EMBL/GenBank/DDBJ databases">
        <title>OnivRS2 (Oryza nivara Reference Sequence Version 2).</title>
        <authorList>
            <person name="Zhang J."/>
            <person name="Kudrna D."/>
            <person name="Lee S."/>
            <person name="Talag J."/>
            <person name="Rajasekar S."/>
            <person name="Welchert J."/>
            <person name="Hsing Y.-I."/>
            <person name="Wing R.A."/>
        </authorList>
    </citation>
    <scope>NUCLEOTIDE SEQUENCE [LARGE SCALE GENOMIC DNA]</scope>
    <source>
        <strain evidence="2">SL10</strain>
    </source>
</reference>
<dbReference type="EnsemblPlants" id="ONIVA04G13890.2">
    <property type="protein sequence ID" value="ONIVA04G13890.2"/>
    <property type="gene ID" value="ONIVA04G13890"/>
</dbReference>
<dbReference type="AlphaFoldDB" id="A0A0E0H207"/>
<evidence type="ECO:0000313" key="3">
    <source>
        <dbReference type="Proteomes" id="UP000006591"/>
    </source>
</evidence>
<organism evidence="2">
    <name type="scientific">Oryza nivara</name>
    <name type="common">Indian wild rice</name>
    <name type="synonym">Oryza sativa f. spontanea</name>
    <dbReference type="NCBI Taxonomy" id="4536"/>
    <lineage>
        <taxon>Eukaryota</taxon>
        <taxon>Viridiplantae</taxon>
        <taxon>Streptophyta</taxon>
        <taxon>Embryophyta</taxon>
        <taxon>Tracheophyta</taxon>
        <taxon>Spermatophyta</taxon>
        <taxon>Magnoliopsida</taxon>
        <taxon>Liliopsida</taxon>
        <taxon>Poales</taxon>
        <taxon>Poaceae</taxon>
        <taxon>BOP clade</taxon>
        <taxon>Oryzoideae</taxon>
        <taxon>Oryzeae</taxon>
        <taxon>Oryzinae</taxon>
        <taxon>Oryza</taxon>
    </lineage>
</organism>
<protein>
    <submittedName>
        <fullName evidence="2">Uncharacterized protein</fullName>
    </submittedName>
</protein>
<reference evidence="2" key="1">
    <citation type="submission" date="2015-04" db="UniProtKB">
        <authorList>
            <consortium name="EnsemblPlants"/>
        </authorList>
    </citation>
    <scope>IDENTIFICATION</scope>
    <source>
        <strain evidence="2">SL10</strain>
    </source>
</reference>